<proteinExistence type="predicted"/>
<dbReference type="AlphaFoldDB" id="A0A1V9ZXC3"/>
<organism evidence="1 2">
    <name type="scientific">Thraustotheca clavata</name>
    <dbReference type="NCBI Taxonomy" id="74557"/>
    <lineage>
        <taxon>Eukaryota</taxon>
        <taxon>Sar</taxon>
        <taxon>Stramenopiles</taxon>
        <taxon>Oomycota</taxon>
        <taxon>Saprolegniomycetes</taxon>
        <taxon>Saprolegniales</taxon>
        <taxon>Achlyaceae</taxon>
        <taxon>Thraustotheca</taxon>
    </lineage>
</organism>
<dbReference type="EMBL" id="JNBS01001095">
    <property type="protein sequence ID" value="OQS02672.1"/>
    <property type="molecule type" value="Genomic_DNA"/>
</dbReference>
<protein>
    <submittedName>
        <fullName evidence="1">Uncharacterized protein</fullName>
    </submittedName>
</protein>
<keyword evidence="2" id="KW-1185">Reference proteome</keyword>
<accession>A0A1V9ZXC3</accession>
<sequence length="137" mass="15303">MADDIRLKHILEVYTKVRLNDMIDVHDKDKSFQCQPSKSMDYEACEVAVWQQCGGQDYNGDKLVQLETLAFLSMIGIPNVNQHLLLRTALLFGLNVVVQATTLTPMAKHVVMKINVKSGMNTTGNALPNKINGSRSR</sequence>
<name>A0A1V9ZXC3_9STRA</name>
<evidence type="ECO:0000313" key="2">
    <source>
        <dbReference type="Proteomes" id="UP000243217"/>
    </source>
</evidence>
<reference evidence="1 2" key="1">
    <citation type="journal article" date="2014" name="Genome Biol. Evol.">
        <title>The secreted proteins of Achlya hypogyna and Thraustotheca clavata identify the ancestral oomycete secretome and reveal gene acquisitions by horizontal gene transfer.</title>
        <authorList>
            <person name="Misner I."/>
            <person name="Blouin N."/>
            <person name="Leonard G."/>
            <person name="Richards T.A."/>
            <person name="Lane C.E."/>
        </authorList>
    </citation>
    <scope>NUCLEOTIDE SEQUENCE [LARGE SCALE GENOMIC DNA]</scope>
    <source>
        <strain evidence="1 2">ATCC 34112</strain>
    </source>
</reference>
<dbReference type="Proteomes" id="UP000243217">
    <property type="component" value="Unassembled WGS sequence"/>
</dbReference>
<evidence type="ECO:0000313" key="1">
    <source>
        <dbReference type="EMBL" id="OQS02672.1"/>
    </source>
</evidence>
<comment type="caution">
    <text evidence="1">The sequence shown here is derived from an EMBL/GenBank/DDBJ whole genome shotgun (WGS) entry which is preliminary data.</text>
</comment>
<gene>
    <name evidence="1" type="ORF">THRCLA_21362</name>
</gene>